<dbReference type="Pfam" id="PF05380">
    <property type="entry name" value="Peptidase_A17"/>
    <property type="match status" value="1"/>
</dbReference>
<dbReference type="RefSeq" id="XP_003724934.2">
    <property type="nucleotide sequence ID" value="XM_003724886.2"/>
</dbReference>
<dbReference type="InterPro" id="IPR008042">
    <property type="entry name" value="Retrotrans_Pao"/>
</dbReference>
<dbReference type="OrthoDB" id="6434680at2759"/>
<dbReference type="KEGG" id="spu:100891637"/>
<reference evidence="1" key="2">
    <citation type="submission" date="2021-01" db="UniProtKB">
        <authorList>
            <consortium name="EnsemblMetazoa"/>
        </authorList>
    </citation>
    <scope>IDENTIFICATION</scope>
</reference>
<proteinExistence type="predicted"/>
<sequence>MYHRVLVPESDQHVHRFLWRNMQLTREPSTYIKTVLTFGDKPASAMAQIAPRKTAKEAESRYPEAAQVLKDCVYMDDICESVQDLPTAQRLTDEIDKVLSEGGFKTKGCLSNRSLTDSVQKEGEMKPVEALAEEKVLGSVWDNSKDVFSYRVKIDMQEYSEGKPEGEWSLSKRKILSQIALVFDPLGFVAAFLIRAKIGMQSLWEKGYDWDEMLPEADQKWWIDFFKEMKELDEVKFERSLTPSTTVIDHSMPCIFADASQNAFGACVYLRWQLENGNYDVRFVMAKSRVAPLKNMTFPRLELQAAVMATRLLTTVIKELRLQVEQVVFMADSQIVLSWVQSQRKRFKTFVAVKIAEVQSQSDPAQWR</sequence>
<evidence type="ECO:0000313" key="1">
    <source>
        <dbReference type="EnsemblMetazoa" id="XP_003724934"/>
    </source>
</evidence>
<dbReference type="AlphaFoldDB" id="A0A7M7LP53"/>
<accession>A0A7M7LP53</accession>
<evidence type="ECO:0000313" key="2">
    <source>
        <dbReference type="Proteomes" id="UP000007110"/>
    </source>
</evidence>
<dbReference type="InterPro" id="IPR043502">
    <property type="entry name" value="DNA/RNA_pol_sf"/>
</dbReference>
<dbReference type="EnsemblMetazoa" id="XM_003724886">
    <property type="protein sequence ID" value="XP_003724934"/>
    <property type="gene ID" value="LOC100891637"/>
</dbReference>
<dbReference type="OMA" id="CLCARIA"/>
<organism evidence="1 2">
    <name type="scientific">Strongylocentrotus purpuratus</name>
    <name type="common">Purple sea urchin</name>
    <dbReference type="NCBI Taxonomy" id="7668"/>
    <lineage>
        <taxon>Eukaryota</taxon>
        <taxon>Metazoa</taxon>
        <taxon>Echinodermata</taxon>
        <taxon>Eleutherozoa</taxon>
        <taxon>Echinozoa</taxon>
        <taxon>Echinoidea</taxon>
        <taxon>Euechinoidea</taxon>
        <taxon>Echinacea</taxon>
        <taxon>Camarodonta</taxon>
        <taxon>Echinidea</taxon>
        <taxon>Strongylocentrotidae</taxon>
        <taxon>Strongylocentrotus</taxon>
    </lineage>
</organism>
<dbReference type="GeneID" id="100891637"/>
<dbReference type="InParanoid" id="A0A7M7LP53"/>
<dbReference type="SUPFAM" id="SSF56672">
    <property type="entry name" value="DNA/RNA polymerases"/>
    <property type="match status" value="1"/>
</dbReference>
<dbReference type="PANTHER" id="PTHR47331:SF4">
    <property type="entry name" value="PEPTIDASE S1 DOMAIN-CONTAINING PROTEIN"/>
    <property type="match status" value="1"/>
</dbReference>
<reference evidence="2" key="1">
    <citation type="submission" date="2015-02" db="EMBL/GenBank/DDBJ databases">
        <title>Genome sequencing for Strongylocentrotus purpuratus.</title>
        <authorList>
            <person name="Murali S."/>
            <person name="Liu Y."/>
            <person name="Vee V."/>
            <person name="English A."/>
            <person name="Wang M."/>
            <person name="Skinner E."/>
            <person name="Han Y."/>
            <person name="Muzny D.M."/>
            <person name="Worley K.C."/>
            <person name="Gibbs R.A."/>
        </authorList>
    </citation>
    <scope>NUCLEOTIDE SEQUENCE</scope>
</reference>
<protein>
    <submittedName>
        <fullName evidence="1">Uncharacterized protein</fullName>
    </submittedName>
</protein>
<dbReference type="Proteomes" id="UP000007110">
    <property type="component" value="Unassembled WGS sequence"/>
</dbReference>
<keyword evidence="2" id="KW-1185">Reference proteome</keyword>
<name>A0A7M7LP53_STRPU</name>
<dbReference type="PANTHER" id="PTHR47331">
    <property type="entry name" value="PHD-TYPE DOMAIN-CONTAINING PROTEIN"/>
    <property type="match status" value="1"/>
</dbReference>